<sequence>MSENTSSLPHQSVPVDAGTRLSVTYSFHESICPVSDRILVVHHGILHTREHFRSFIAELNALGFHVAMIDQQSESASFRNWIGLGSYATGMAAACRRIEEQQGKSIGGFIYHSMGAAIGEKMQGRAENQAMRLPTVFLAPIPVLGAWPIFTRLLFARPGDLLWAVLMRSVLSLAQTEEDVRKLFFDEEAPLELVHACQKNLKHSPFYAYLQLTFRFIRVFPIRHNEQKNMLVTSDSDYIFNPSEYPRTLKLYRAGEQHPNGGQWLTMGKMPGGHDLFMAYPQEAADSIAMFFRDAWGLPAPSGRQTRVDQPHKGLPKPNEHAEKHQATSQQVGGRGES</sequence>
<dbReference type="Proteomes" id="UP000240009">
    <property type="component" value="Unassembled WGS sequence"/>
</dbReference>
<dbReference type="Gene3D" id="3.40.50.1820">
    <property type="entry name" value="alpha/beta hydrolase"/>
    <property type="match status" value="1"/>
</dbReference>
<organism evidence="3 4">
    <name type="scientific">Blastopirellula marina</name>
    <dbReference type="NCBI Taxonomy" id="124"/>
    <lineage>
        <taxon>Bacteria</taxon>
        <taxon>Pseudomonadati</taxon>
        <taxon>Planctomycetota</taxon>
        <taxon>Planctomycetia</taxon>
        <taxon>Pirellulales</taxon>
        <taxon>Pirellulaceae</taxon>
        <taxon>Blastopirellula</taxon>
    </lineage>
</organism>
<evidence type="ECO:0000256" key="1">
    <source>
        <dbReference type="SAM" id="MobiDB-lite"/>
    </source>
</evidence>
<evidence type="ECO:0000259" key="2">
    <source>
        <dbReference type="Pfam" id="PF12697"/>
    </source>
</evidence>
<feature type="compositionally biased region" description="Basic and acidic residues" evidence="1">
    <location>
        <begin position="306"/>
        <end position="326"/>
    </location>
</feature>
<dbReference type="EMBL" id="PUIA01000035">
    <property type="protein sequence ID" value="PQO33488.1"/>
    <property type="molecule type" value="Genomic_DNA"/>
</dbReference>
<dbReference type="Pfam" id="PF12697">
    <property type="entry name" value="Abhydrolase_6"/>
    <property type="match status" value="1"/>
</dbReference>
<protein>
    <recommendedName>
        <fullName evidence="2">AB hydrolase-1 domain-containing protein</fullName>
    </recommendedName>
</protein>
<dbReference type="RefSeq" id="WP_105353304.1">
    <property type="nucleotide sequence ID" value="NZ_PUIA01000035.1"/>
</dbReference>
<dbReference type="InterPro" id="IPR000073">
    <property type="entry name" value="AB_hydrolase_1"/>
</dbReference>
<feature type="domain" description="AB hydrolase-1" evidence="2">
    <location>
        <begin position="39"/>
        <end position="285"/>
    </location>
</feature>
<proteinExistence type="predicted"/>
<dbReference type="OrthoDB" id="291712at2"/>
<dbReference type="SUPFAM" id="SSF53474">
    <property type="entry name" value="alpha/beta-Hydrolases"/>
    <property type="match status" value="1"/>
</dbReference>
<comment type="caution">
    <text evidence="3">The sequence shown here is derived from an EMBL/GenBank/DDBJ whole genome shotgun (WGS) entry which is preliminary data.</text>
</comment>
<name>A0A2S8FMS0_9BACT</name>
<evidence type="ECO:0000313" key="4">
    <source>
        <dbReference type="Proteomes" id="UP000240009"/>
    </source>
</evidence>
<reference evidence="3 4" key="1">
    <citation type="submission" date="2018-02" db="EMBL/GenBank/DDBJ databases">
        <title>Comparative genomes isolates from brazilian mangrove.</title>
        <authorList>
            <person name="Araujo J.E."/>
            <person name="Taketani R.G."/>
            <person name="Silva M.C.P."/>
            <person name="Loureco M.V."/>
            <person name="Andreote F.D."/>
        </authorList>
    </citation>
    <scope>NUCLEOTIDE SEQUENCE [LARGE SCALE GENOMIC DNA]</scope>
    <source>
        <strain evidence="3 4">HEX-2 MGV</strain>
    </source>
</reference>
<feature type="region of interest" description="Disordered" evidence="1">
    <location>
        <begin position="301"/>
        <end position="338"/>
    </location>
</feature>
<evidence type="ECO:0000313" key="3">
    <source>
        <dbReference type="EMBL" id="PQO33488.1"/>
    </source>
</evidence>
<dbReference type="InterPro" id="IPR029058">
    <property type="entry name" value="AB_hydrolase_fold"/>
</dbReference>
<dbReference type="AlphaFoldDB" id="A0A2S8FMS0"/>
<accession>A0A2S8FMS0</accession>
<gene>
    <name evidence="3" type="ORF">C5Y96_11660</name>
</gene>